<organism evidence="2 3">
    <name type="scientific">Bemisia tabaci</name>
    <name type="common">Sweetpotato whitefly</name>
    <name type="synonym">Aleurodes tabaci</name>
    <dbReference type="NCBI Taxonomy" id="7038"/>
    <lineage>
        <taxon>Eukaryota</taxon>
        <taxon>Metazoa</taxon>
        <taxon>Ecdysozoa</taxon>
        <taxon>Arthropoda</taxon>
        <taxon>Hexapoda</taxon>
        <taxon>Insecta</taxon>
        <taxon>Pterygota</taxon>
        <taxon>Neoptera</taxon>
        <taxon>Paraneoptera</taxon>
        <taxon>Hemiptera</taxon>
        <taxon>Sternorrhyncha</taxon>
        <taxon>Aleyrodoidea</taxon>
        <taxon>Aleyrodidae</taxon>
        <taxon>Aleyrodinae</taxon>
        <taxon>Bemisia</taxon>
    </lineage>
</organism>
<keyword evidence="3" id="KW-1185">Reference proteome</keyword>
<dbReference type="Proteomes" id="UP001152759">
    <property type="component" value="Chromosome 6"/>
</dbReference>
<dbReference type="EMBL" id="OU963867">
    <property type="protein sequence ID" value="CAH0391535.1"/>
    <property type="molecule type" value="Genomic_DNA"/>
</dbReference>
<reference evidence="2" key="1">
    <citation type="submission" date="2021-12" db="EMBL/GenBank/DDBJ databases">
        <authorList>
            <person name="King R."/>
        </authorList>
    </citation>
    <scope>NUCLEOTIDE SEQUENCE</scope>
</reference>
<sequence>MISMKAISLLVLPLYTLNGAESIAESKVHKQVISLAEQNTKEENNEAIRSAWFTLFKNPRYENAERVETYVSRTGQENADDIEKKMIEENEKVIIPRAPDLHDRRQKTLLQEDKYDYEAPDTRRYPDDRGMTFYSGRTTSKYFPDFYVDRY</sequence>
<feature type="signal peptide" evidence="1">
    <location>
        <begin position="1"/>
        <end position="22"/>
    </location>
</feature>
<evidence type="ECO:0000313" key="3">
    <source>
        <dbReference type="Proteomes" id="UP001152759"/>
    </source>
</evidence>
<gene>
    <name evidence="2" type="ORF">BEMITA_LOCUS10138</name>
</gene>
<evidence type="ECO:0000313" key="2">
    <source>
        <dbReference type="EMBL" id="CAH0391535.1"/>
    </source>
</evidence>
<protein>
    <submittedName>
        <fullName evidence="2">Uncharacterized protein</fullName>
    </submittedName>
</protein>
<dbReference type="AlphaFoldDB" id="A0A9P0AEM8"/>
<accession>A0A9P0AEM8</accession>
<feature type="chain" id="PRO_5040106025" evidence="1">
    <location>
        <begin position="23"/>
        <end position="151"/>
    </location>
</feature>
<proteinExistence type="predicted"/>
<keyword evidence="1" id="KW-0732">Signal</keyword>
<evidence type="ECO:0000256" key="1">
    <source>
        <dbReference type="SAM" id="SignalP"/>
    </source>
</evidence>
<name>A0A9P0AEM8_BEMTA</name>